<reference evidence="1" key="1">
    <citation type="submission" date="2013-11" db="EMBL/GenBank/DDBJ databases">
        <title>Draft genome sequence of the broad-host-range Rhizobium sp. LPU83 strain, a member of the low-genetic diversity Oregon-like Rhizobium sp. group.</title>
        <authorList>
            <person name="Wibberg D."/>
            <person name="Puehler A."/>
            <person name="Schlueter A."/>
        </authorList>
    </citation>
    <scope>NUCLEOTIDE SEQUENCE [LARGE SCALE GENOMIC DNA]</scope>
    <source>
        <strain evidence="1">LPU83</strain>
    </source>
</reference>
<dbReference type="KEGG" id="rhl:LPU83_0342"/>
<keyword evidence="2" id="KW-1185">Reference proteome</keyword>
<dbReference type="HOGENOM" id="CLU_3065543_0_0_5"/>
<accession>W6R6L5</accession>
<sequence length="53" mass="5898">MRMKVASYSGVFAEIVHLDADLHMQLPQQLAVTVAAGDDGVSWRRPEGRDMIK</sequence>
<dbReference type="RefSeq" id="WP_157997325.1">
    <property type="nucleotide sequence ID" value="NZ_ATTO01000004.1"/>
</dbReference>
<evidence type="ECO:0000313" key="2">
    <source>
        <dbReference type="Proteomes" id="UP000019443"/>
    </source>
</evidence>
<dbReference type="EMBL" id="HG916852">
    <property type="protein sequence ID" value="CDM56025.1"/>
    <property type="molecule type" value="Genomic_DNA"/>
</dbReference>
<protein>
    <submittedName>
        <fullName evidence="1">Uncharacterized protein</fullName>
    </submittedName>
</protein>
<organism evidence="1 2">
    <name type="scientific">Rhizobium favelukesii</name>
    <dbReference type="NCBI Taxonomy" id="348824"/>
    <lineage>
        <taxon>Bacteria</taxon>
        <taxon>Pseudomonadati</taxon>
        <taxon>Pseudomonadota</taxon>
        <taxon>Alphaproteobacteria</taxon>
        <taxon>Hyphomicrobiales</taxon>
        <taxon>Rhizobiaceae</taxon>
        <taxon>Rhizobium/Agrobacterium group</taxon>
        <taxon>Rhizobium</taxon>
    </lineage>
</organism>
<gene>
    <name evidence="1" type="ORF">LPU83_0342</name>
</gene>
<evidence type="ECO:0000313" key="1">
    <source>
        <dbReference type="EMBL" id="CDM56025.1"/>
    </source>
</evidence>
<dbReference type="Proteomes" id="UP000019443">
    <property type="component" value="Chromosome"/>
</dbReference>
<proteinExistence type="predicted"/>
<dbReference type="PATRIC" id="fig|348824.6.peg.356"/>
<name>W6R6L5_9HYPH</name>
<dbReference type="AlphaFoldDB" id="W6R6L5"/>